<feature type="transmembrane region" description="Helical" evidence="1">
    <location>
        <begin position="47"/>
        <end position="64"/>
    </location>
</feature>
<evidence type="ECO:0000256" key="1">
    <source>
        <dbReference type="SAM" id="Phobius"/>
    </source>
</evidence>
<organism evidence="2 3">
    <name type="scientific">Candidatus Nitrosomarinus catalinensis</name>
    <dbReference type="NCBI Taxonomy" id="1898749"/>
    <lineage>
        <taxon>Archaea</taxon>
        <taxon>Nitrososphaerota</taxon>
        <taxon>Nitrososphaeria</taxon>
        <taxon>Nitrosopumilales</taxon>
        <taxon>Nitrosopumilaceae</taxon>
        <taxon>Candidatus Nitrosomarinus</taxon>
    </lineage>
</organism>
<dbReference type="EMBL" id="CP021324">
    <property type="protein sequence ID" value="ARS64852.1"/>
    <property type="molecule type" value="Genomic_DNA"/>
</dbReference>
<dbReference type="AlphaFoldDB" id="A0A2Z2HLI5"/>
<feature type="transmembrane region" description="Helical" evidence="1">
    <location>
        <begin position="70"/>
        <end position="93"/>
    </location>
</feature>
<name>A0A2Z2HLI5_9ARCH</name>
<reference evidence="2 3" key="1">
    <citation type="journal article" date="2017" name="Environ. Microbiol.">
        <title>Genome and epigenome of a novel marine Thaumarchaeota strain suggest viral infection, phosphorothioation DNA modification and multiple restriction systems.</title>
        <authorList>
            <person name="Ahlgren N.A."/>
            <person name="Chen Y."/>
            <person name="Needham D.M."/>
            <person name="Parada A.E."/>
            <person name="Sachdeva R."/>
            <person name="Trinh V."/>
            <person name="Chen T."/>
            <person name="Fuhrman J.A."/>
        </authorList>
    </citation>
    <scope>NUCLEOTIDE SEQUENCE [LARGE SCALE GENOMIC DNA]</scope>
    <source>
        <strain evidence="2 3">SPOT01</strain>
    </source>
</reference>
<accession>A0A2Z2HLI5</accession>
<keyword evidence="1" id="KW-0472">Membrane</keyword>
<evidence type="ECO:0000313" key="2">
    <source>
        <dbReference type="EMBL" id="ARS64852.1"/>
    </source>
</evidence>
<keyword evidence="3" id="KW-1185">Reference proteome</keyword>
<proteinExistence type="predicted"/>
<gene>
    <name evidence="2" type="ORF">NMSP_1237</name>
</gene>
<dbReference type="RefSeq" id="WP_086907900.1">
    <property type="nucleotide sequence ID" value="NZ_CP021324.1"/>
</dbReference>
<protein>
    <submittedName>
        <fullName evidence="2">Uncharacterized protein</fullName>
    </submittedName>
</protein>
<dbReference type="KEGG" id="nct:NMSP_1237"/>
<dbReference type="Proteomes" id="UP000249949">
    <property type="component" value="Chromosome"/>
</dbReference>
<keyword evidence="1" id="KW-0812">Transmembrane</keyword>
<dbReference type="GeneID" id="32901689"/>
<evidence type="ECO:0000313" key="3">
    <source>
        <dbReference type="Proteomes" id="UP000249949"/>
    </source>
</evidence>
<sequence length="259" mass="29499">MKFFRDGKSTWPDRGLESEEYNEFRRQQKAAEQLHEIKLQNSLAKTFLGFFLLLLSISFVAFLAGDTGLASGILFIIVLKFPPIGGFCIYKIIRNKLKKRKLDFHMSDNSLAAIYDWKHVKCRQCGGTDLAEIKSEIASDDSYSLFQREEQIRKGEVVLRLPHHKNAALQCNGCGNWGLDRKKLDSNLNRKLDDEYMIGHCPRCGGTDPSVIIWGMPDPFAMEHRRKRGEKVIFGGCCIPGDNPPDKLCNDCGHQWRSS</sequence>
<keyword evidence="1" id="KW-1133">Transmembrane helix</keyword>